<dbReference type="GO" id="GO:0043565">
    <property type="term" value="F:sequence-specific DNA binding"/>
    <property type="evidence" value="ECO:0007669"/>
    <property type="project" value="TreeGrafter"/>
</dbReference>
<sequence length="477" mass="55592">MRTEEPLSSSLQRDKTEKLPRSSSRLQAKAKEPPKILRSQNRPFEESLATSTWQRVESEVPLTEPEFVKNKDRVFKQSKRPATPSLPKHMIYRANAAECVKQSCPDPMTIFLIMYQPTLREITIEMSNLFSIQTKARQLNMGMDELLTFYGILLASVYSTVPRRHMHWSSDTDVHNLCISNAMRRNRFDEIMASTHFVDNTKITEDPFFKVRPIFTELNKSYKVMPYPECLSVDKSMTGYCRRNGCKQFMKGKPIRFGYKIWSLASSSGYMHHMEPYGVRQGPSVVLGLAEQGEVPPGFKFYHDNLFTSLSLLDEMTKRGCGSCGMMRENQLFDVPFKPKSEFMKLHRGTSEILMQTEKLLVHWKDNNVLTTAPCTGEQYTETVVKRWNKERHDFNQVHQSQCIKQYYEHMGGVDLRDQQVSRYSITIRSKKWWWPMFSWSLSFSLCFTFDAHLIIILHVLSTVYPVSCNYYAAYHI</sequence>
<organism evidence="3 4">
    <name type="scientific">Hippocampus comes</name>
    <name type="common">Tiger tail seahorse</name>
    <dbReference type="NCBI Taxonomy" id="109280"/>
    <lineage>
        <taxon>Eukaryota</taxon>
        <taxon>Metazoa</taxon>
        <taxon>Chordata</taxon>
        <taxon>Craniata</taxon>
        <taxon>Vertebrata</taxon>
        <taxon>Euteleostomi</taxon>
        <taxon>Actinopterygii</taxon>
        <taxon>Neopterygii</taxon>
        <taxon>Teleostei</taxon>
        <taxon>Neoteleostei</taxon>
        <taxon>Acanthomorphata</taxon>
        <taxon>Syngnathiaria</taxon>
        <taxon>Syngnathiformes</taxon>
        <taxon>Syngnathoidei</taxon>
        <taxon>Syngnathidae</taxon>
        <taxon>Hippocampus</taxon>
    </lineage>
</organism>
<dbReference type="Pfam" id="PF13843">
    <property type="entry name" value="DDE_Tnp_1_7"/>
    <property type="match status" value="1"/>
</dbReference>
<evidence type="ECO:0000313" key="4">
    <source>
        <dbReference type="Proteomes" id="UP000264820"/>
    </source>
</evidence>
<feature type="domain" description="PiggyBac transposable element-derived protein" evidence="2">
    <location>
        <begin position="107"/>
        <end position="445"/>
    </location>
</feature>
<feature type="region of interest" description="Disordered" evidence="1">
    <location>
        <begin position="1"/>
        <end position="50"/>
    </location>
</feature>
<dbReference type="Proteomes" id="UP000264820">
    <property type="component" value="Unplaced"/>
</dbReference>
<dbReference type="AlphaFoldDB" id="A0A3Q2YJ73"/>
<name>A0A3Q2YJ73_HIPCM</name>
<reference evidence="3" key="2">
    <citation type="submission" date="2025-09" db="UniProtKB">
        <authorList>
            <consortium name="Ensembl"/>
        </authorList>
    </citation>
    <scope>IDENTIFICATION</scope>
</reference>
<protein>
    <recommendedName>
        <fullName evidence="2">PiggyBac transposable element-derived protein domain-containing protein</fullName>
    </recommendedName>
</protein>
<dbReference type="GeneTree" id="ENSGT00940000166543"/>
<feature type="compositionally biased region" description="Polar residues" evidence="1">
    <location>
        <begin position="1"/>
        <end position="11"/>
    </location>
</feature>
<proteinExistence type="predicted"/>
<feature type="compositionally biased region" description="Polar residues" evidence="1">
    <location>
        <begin position="38"/>
        <end position="50"/>
    </location>
</feature>
<evidence type="ECO:0000259" key="2">
    <source>
        <dbReference type="Pfam" id="PF13843"/>
    </source>
</evidence>
<reference evidence="3" key="1">
    <citation type="submission" date="2025-08" db="UniProtKB">
        <authorList>
            <consortium name="Ensembl"/>
        </authorList>
    </citation>
    <scope>IDENTIFICATION</scope>
</reference>
<dbReference type="OMA" id="ASKHQRG"/>
<dbReference type="STRING" id="109280.ENSHCOP00000018379"/>
<dbReference type="InterPro" id="IPR029526">
    <property type="entry name" value="PGBD"/>
</dbReference>
<dbReference type="Ensembl" id="ENSHCOT00000011403.1">
    <property type="protein sequence ID" value="ENSHCOP00000018379.1"/>
    <property type="gene ID" value="ENSHCOG00000002888.1"/>
</dbReference>
<keyword evidence="4" id="KW-1185">Reference proteome</keyword>
<dbReference type="PANTHER" id="PTHR47055">
    <property type="entry name" value="DDE_TNP_1_7 DOMAIN-CONTAINING PROTEIN"/>
    <property type="match status" value="1"/>
</dbReference>
<evidence type="ECO:0000313" key="3">
    <source>
        <dbReference type="Ensembl" id="ENSHCOP00000018379.1"/>
    </source>
</evidence>
<dbReference type="InterPro" id="IPR052638">
    <property type="entry name" value="PiggyBac_TE-derived"/>
</dbReference>
<evidence type="ECO:0000256" key="1">
    <source>
        <dbReference type="SAM" id="MobiDB-lite"/>
    </source>
</evidence>
<accession>A0A3Q2YJ73</accession>
<dbReference type="PANTHER" id="PTHR47055:SF3">
    <property type="entry name" value="PHORBOL-ESTER_DAG-TYPE DOMAIN-CONTAINING PROTEIN"/>
    <property type="match status" value="1"/>
</dbReference>